<gene>
    <name evidence="1" type="ORF">O181_029536</name>
</gene>
<evidence type="ECO:0000313" key="1">
    <source>
        <dbReference type="EMBL" id="MBW0489821.1"/>
    </source>
</evidence>
<dbReference type="AlphaFoldDB" id="A0A9Q3H3E1"/>
<reference evidence="1" key="1">
    <citation type="submission" date="2021-03" db="EMBL/GenBank/DDBJ databases">
        <title>Draft genome sequence of rust myrtle Austropuccinia psidii MF-1, a brazilian biotype.</title>
        <authorList>
            <person name="Quecine M.C."/>
            <person name="Pachon D.M.R."/>
            <person name="Bonatelli M.L."/>
            <person name="Correr F.H."/>
            <person name="Franceschini L.M."/>
            <person name="Leite T.F."/>
            <person name="Margarido G.R.A."/>
            <person name="Almeida C.A."/>
            <person name="Ferrarezi J.A."/>
            <person name="Labate C.A."/>
        </authorList>
    </citation>
    <scope>NUCLEOTIDE SEQUENCE</scope>
    <source>
        <strain evidence="1">MF-1</strain>
    </source>
</reference>
<protein>
    <submittedName>
        <fullName evidence="1">Uncharacterized protein</fullName>
    </submittedName>
</protein>
<comment type="caution">
    <text evidence="1">The sequence shown here is derived from an EMBL/GenBank/DDBJ whole genome shotgun (WGS) entry which is preliminary data.</text>
</comment>
<organism evidence="1 2">
    <name type="scientific">Austropuccinia psidii MF-1</name>
    <dbReference type="NCBI Taxonomy" id="1389203"/>
    <lineage>
        <taxon>Eukaryota</taxon>
        <taxon>Fungi</taxon>
        <taxon>Dikarya</taxon>
        <taxon>Basidiomycota</taxon>
        <taxon>Pucciniomycotina</taxon>
        <taxon>Pucciniomycetes</taxon>
        <taxon>Pucciniales</taxon>
        <taxon>Sphaerophragmiaceae</taxon>
        <taxon>Austropuccinia</taxon>
    </lineage>
</organism>
<evidence type="ECO:0000313" key="2">
    <source>
        <dbReference type="Proteomes" id="UP000765509"/>
    </source>
</evidence>
<accession>A0A9Q3H3E1</accession>
<dbReference type="OrthoDB" id="538223at2759"/>
<name>A0A9Q3H3E1_9BASI</name>
<dbReference type="EMBL" id="AVOT02010273">
    <property type="protein sequence ID" value="MBW0489821.1"/>
    <property type="molecule type" value="Genomic_DNA"/>
</dbReference>
<dbReference type="Proteomes" id="UP000765509">
    <property type="component" value="Unassembled WGS sequence"/>
</dbReference>
<sequence>MPTLMLELASASLPNPLRRLACLHACTPLQMRLQHCPHHSLCFRTCSSSSPQLTVLTLLWSPQVMPLAPPSPPLTPPCTRVILSATYHPHACAVPYQHASNTAYHPNACGAPSQHASNATYHPYACIVPARHASNTAYHPYGCSALPMLLTILMLMECLPDMPPMPLTILTLFPPDMPPMLLTILMLAVTFQHPPHTGLILKAAYDPYTHAAPHLRPHHPCLIFSAAYNSYTPAAPSRYASDTTLNPHYA</sequence>
<proteinExistence type="predicted"/>
<keyword evidence="2" id="KW-1185">Reference proteome</keyword>